<dbReference type="Pfam" id="PF01535">
    <property type="entry name" value="PPR"/>
    <property type="match status" value="6"/>
</dbReference>
<reference evidence="3 4" key="1">
    <citation type="journal article" date="2022" name="Nat. Plants">
        <title>Genomes of leafy and leafless Platanthera orchids illuminate the evolution of mycoheterotrophy.</title>
        <authorList>
            <person name="Li M.H."/>
            <person name="Liu K.W."/>
            <person name="Li Z."/>
            <person name="Lu H.C."/>
            <person name="Ye Q.L."/>
            <person name="Zhang D."/>
            <person name="Wang J.Y."/>
            <person name="Li Y.F."/>
            <person name="Zhong Z.M."/>
            <person name="Liu X."/>
            <person name="Yu X."/>
            <person name="Liu D.K."/>
            <person name="Tu X.D."/>
            <person name="Liu B."/>
            <person name="Hao Y."/>
            <person name="Liao X.Y."/>
            <person name="Jiang Y.T."/>
            <person name="Sun W.H."/>
            <person name="Chen J."/>
            <person name="Chen Y.Q."/>
            <person name="Ai Y."/>
            <person name="Zhai J.W."/>
            <person name="Wu S.S."/>
            <person name="Zhou Z."/>
            <person name="Hsiao Y.Y."/>
            <person name="Wu W.L."/>
            <person name="Chen Y.Y."/>
            <person name="Lin Y.F."/>
            <person name="Hsu J.L."/>
            <person name="Li C.Y."/>
            <person name="Wang Z.W."/>
            <person name="Zhao X."/>
            <person name="Zhong W.Y."/>
            <person name="Ma X.K."/>
            <person name="Ma L."/>
            <person name="Huang J."/>
            <person name="Chen G.Z."/>
            <person name="Huang M.Z."/>
            <person name="Huang L."/>
            <person name="Peng D.H."/>
            <person name="Luo Y.B."/>
            <person name="Zou S.Q."/>
            <person name="Chen S.P."/>
            <person name="Lan S."/>
            <person name="Tsai W.C."/>
            <person name="Van de Peer Y."/>
            <person name="Liu Z.J."/>
        </authorList>
    </citation>
    <scope>NUCLEOTIDE SEQUENCE [LARGE SCALE GENOMIC DNA]</scope>
    <source>
        <strain evidence="3">Lor288</strain>
    </source>
</reference>
<proteinExistence type="predicted"/>
<evidence type="ECO:0000256" key="1">
    <source>
        <dbReference type="ARBA" id="ARBA00022737"/>
    </source>
</evidence>
<dbReference type="NCBIfam" id="TIGR00756">
    <property type="entry name" value="PPR"/>
    <property type="match status" value="2"/>
</dbReference>
<evidence type="ECO:0000313" key="3">
    <source>
        <dbReference type="EMBL" id="KAK8971178.1"/>
    </source>
</evidence>
<gene>
    <name evidence="3" type="primary">PCMP-H61</name>
    <name evidence="3" type="ORF">KSP40_PGU010720</name>
</gene>
<feature type="repeat" description="PPR" evidence="2">
    <location>
        <begin position="186"/>
        <end position="220"/>
    </location>
</feature>
<dbReference type="Pfam" id="PF20431">
    <property type="entry name" value="E_motif"/>
    <property type="match status" value="1"/>
</dbReference>
<dbReference type="PANTHER" id="PTHR47926">
    <property type="entry name" value="PENTATRICOPEPTIDE REPEAT-CONTAINING PROTEIN"/>
    <property type="match status" value="1"/>
</dbReference>
<dbReference type="Proteomes" id="UP001412067">
    <property type="component" value="Unassembled WGS sequence"/>
</dbReference>
<comment type="caution">
    <text evidence="3">The sequence shown here is derived from an EMBL/GenBank/DDBJ whole genome shotgun (WGS) entry which is preliminary data.</text>
</comment>
<name>A0ABR2N4X8_9ASPA</name>
<keyword evidence="1" id="KW-0677">Repeat</keyword>
<dbReference type="InterPro" id="IPR002885">
    <property type="entry name" value="PPR_rpt"/>
</dbReference>
<evidence type="ECO:0000313" key="4">
    <source>
        <dbReference type="Proteomes" id="UP001412067"/>
    </source>
</evidence>
<organism evidence="3 4">
    <name type="scientific">Platanthera guangdongensis</name>
    <dbReference type="NCBI Taxonomy" id="2320717"/>
    <lineage>
        <taxon>Eukaryota</taxon>
        <taxon>Viridiplantae</taxon>
        <taxon>Streptophyta</taxon>
        <taxon>Embryophyta</taxon>
        <taxon>Tracheophyta</taxon>
        <taxon>Spermatophyta</taxon>
        <taxon>Magnoliopsida</taxon>
        <taxon>Liliopsida</taxon>
        <taxon>Asparagales</taxon>
        <taxon>Orchidaceae</taxon>
        <taxon>Orchidoideae</taxon>
        <taxon>Orchideae</taxon>
        <taxon>Orchidinae</taxon>
        <taxon>Platanthera</taxon>
    </lineage>
</organism>
<dbReference type="InterPro" id="IPR046848">
    <property type="entry name" value="E_motif"/>
</dbReference>
<dbReference type="Gene3D" id="1.25.40.10">
    <property type="entry name" value="Tetratricopeptide repeat domain"/>
    <property type="match status" value="4"/>
</dbReference>
<evidence type="ECO:0000256" key="2">
    <source>
        <dbReference type="PROSITE-ProRule" id="PRU00708"/>
    </source>
</evidence>
<accession>A0ABR2N4X8</accession>
<dbReference type="SUPFAM" id="SSF48452">
    <property type="entry name" value="TPR-like"/>
    <property type="match status" value="1"/>
</dbReference>
<dbReference type="PROSITE" id="PS51375">
    <property type="entry name" value="PPR"/>
    <property type="match status" value="3"/>
</dbReference>
<dbReference type="PANTHER" id="PTHR47926:SF350">
    <property type="entry name" value="(WILD MALAYSIAN BANANA) HYPOTHETICAL PROTEIN"/>
    <property type="match status" value="1"/>
</dbReference>
<dbReference type="Pfam" id="PF12854">
    <property type="entry name" value="PPR_1"/>
    <property type="match status" value="1"/>
</dbReference>
<protein>
    <submittedName>
        <fullName evidence="3">Pentatricopeptide repeat-containing protein</fullName>
    </submittedName>
</protein>
<dbReference type="EMBL" id="JBBWWR010000001">
    <property type="protein sequence ID" value="KAK8971178.1"/>
    <property type="molecule type" value="Genomic_DNA"/>
</dbReference>
<feature type="repeat" description="PPR" evidence="2">
    <location>
        <begin position="319"/>
        <end position="353"/>
    </location>
</feature>
<feature type="repeat" description="PPR" evidence="2">
    <location>
        <begin position="88"/>
        <end position="122"/>
    </location>
</feature>
<dbReference type="InterPro" id="IPR046960">
    <property type="entry name" value="PPR_At4g14850-like_plant"/>
</dbReference>
<sequence>MEGGCRLIRSISSSSQHLHYPNASSSHSFLPLLEKCSSSKDLRKIHAHAITAALSRFAYITSRILARYTDAGDMDVARQLFGSITSPTIFNWNTMIRGFSKSPLPEKGLFVYINMRRSAMEPNMHSFPFAVKTCGDPLTLSQVHSQILIFGFNLDVYVSSSLIRSYSSFGEMDLADRVFAECSNRNTVCWTSLISGYCSHALLDRARELFDEMPEKSDVSWSAMVAGYVQNERHGEAMELFLKVKVFTSTNLNGSLLVSALRACSALGAFEEGRWIHSYIDANEFEYGVELGTALLDFYAKCGLIRLSKEVFDKMPDRDVTTWSAMIASLALNGYSHSAIQYFLNMLRSKLKPNAITFVGLLAACNHGGLVDEGMTYFEDMVTVYKISPSIEHYGCMVDLLSRAGQTKKAEEMILSMPFEPDGAIWGSLLHGCFVHGDIELAERVGRVVLEVEPDHCGRYVGLANAYAVMGRWEGVAKVRREMEERGVAAIAGWSLIEVNGHSSTSMELRLPLWLLCCLVFCLVAAAARPAKESTHVDWSSAVEQLAHPRETIVGVAVAKRRLQTNFEGSLLLSLLPKGTMPPSGPSRGTNGRKN</sequence>
<keyword evidence="4" id="KW-1185">Reference proteome</keyword>
<dbReference type="InterPro" id="IPR011990">
    <property type="entry name" value="TPR-like_helical_dom_sf"/>
</dbReference>